<sequence length="112" mass="12610">MAVGIPAVSIRTIRTTCRPTIRPRIGAAHTTICRRPTVRHQADTTARRRNRWRIRSCAATRAASPRTSCACGGGRRRPPVTVPPRSQRRTCTIWGRACRRPRSNSTTINRPR</sequence>
<evidence type="ECO:0000256" key="1">
    <source>
        <dbReference type="SAM" id="MobiDB-lite"/>
    </source>
</evidence>
<protein>
    <submittedName>
        <fullName evidence="2">Uncharacterized protein</fullName>
    </submittedName>
</protein>
<dbReference type="Proteomes" id="UP001152888">
    <property type="component" value="Unassembled WGS sequence"/>
</dbReference>
<name>A0A9P0LX76_ACAOB</name>
<accession>A0A9P0LX76</accession>
<reference evidence="2" key="1">
    <citation type="submission" date="2022-03" db="EMBL/GenBank/DDBJ databases">
        <authorList>
            <person name="Sayadi A."/>
        </authorList>
    </citation>
    <scope>NUCLEOTIDE SEQUENCE</scope>
</reference>
<dbReference type="AlphaFoldDB" id="A0A9P0LX76"/>
<comment type="caution">
    <text evidence="2">The sequence shown here is derived from an EMBL/GenBank/DDBJ whole genome shotgun (WGS) entry which is preliminary data.</text>
</comment>
<dbReference type="EMBL" id="CAKOFQ010007748">
    <property type="protein sequence ID" value="CAH2007428.1"/>
    <property type="molecule type" value="Genomic_DNA"/>
</dbReference>
<keyword evidence="3" id="KW-1185">Reference proteome</keyword>
<feature type="region of interest" description="Disordered" evidence="1">
    <location>
        <begin position="65"/>
        <end position="87"/>
    </location>
</feature>
<evidence type="ECO:0000313" key="2">
    <source>
        <dbReference type="EMBL" id="CAH2007428.1"/>
    </source>
</evidence>
<organism evidence="2 3">
    <name type="scientific">Acanthoscelides obtectus</name>
    <name type="common">Bean weevil</name>
    <name type="synonym">Bruchus obtectus</name>
    <dbReference type="NCBI Taxonomy" id="200917"/>
    <lineage>
        <taxon>Eukaryota</taxon>
        <taxon>Metazoa</taxon>
        <taxon>Ecdysozoa</taxon>
        <taxon>Arthropoda</taxon>
        <taxon>Hexapoda</taxon>
        <taxon>Insecta</taxon>
        <taxon>Pterygota</taxon>
        <taxon>Neoptera</taxon>
        <taxon>Endopterygota</taxon>
        <taxon>Coleoptera</taxon>
        <taxon>Polyphaga</taxon>
        <taxon>Cucujiformia</taxon>
        <taxon>Chrysomeloidea</taxon>
        <taxon>Chrysomelidae</taxon>
        <taxon>Bruchinae</taxon>
        <taxon>Bruchini</taxon>
        <taxon>Acanthoscelides</taxon>
    </lineage>
</organism>
<proteinExistence type="predicted"/>
<gene>
    <name evidence="2" type="ORF">ACAOBT_LOCUS29651</name>
</gene>
<evidence type="ECO:0000313" key="3">
    <source>
        <dbReference type="Proteomes" id="UP001152888"/>
    </source>
</evidence>